<feature type="compositionally biased region" description="Acidic residues" evidence="1">
    <location>
        <begin position="509"/>
        <end position="531"/>
    </location>
</feature>
<proteinExistence type="predicted"/>
<dbReference type="SUPFAM" id="SSF50249">
    <property type="entry name" value="Nucleic acid-binding proteins"/>
    <property type="match status" value="1"/>
</dbReference>
<feature type="region of interest" description="Disordered" evidence="1">
    <location>
        <begin position="345"/>
        <end position="365"/>
    </location>
</feature>
<dbReference type="RefSeq" id="XP_015655756.1">
    <property type="nucleotide sequence ID" value="XM_015805750.1"/>
</dbReference>
<dbReference type="GeneID" id="26907490"/>
<dbReference type="EMBL" id="LGTL01000017">
    <property type="protein sequence ID" value="KPA77317.1"/>
    <property type="molecule type" value="Genomic_DNA"/>
</dbReference>
<dbReference type="OMA" id="GGFYVTE"/>
<accession>A0A0M9FWD7</accession>
<dbReference type="OrthoDB" id="273650at2759"/>
<feature type="region of interest" description="Disordered" evidence="1">
    <location>
        <begin position="497"/>
        <end position="564"/>
    </location>
</feature>
<dbReference type="InterPro" id="IPR012340">
    <property type="entry name" value="NA-bd_OB-fold"/>
</dbReference>
<dbReference type="Proteomes" id="UP000037923">
    <property type="component" value="Unassembled WGS sequence"/>
</dbReference>
<sequence length="564" mass="59893">MFTLASRRLMRVSAVVPRLFSTTACLVASSATTIGIRNSDCGSQISPLSSGVSTRSFSTSSLCFAAAFQLNGVRLQRNTFKTRARHTGHHQPERQLRLHGTVTAFKHRRGYGFVLAEGIVPSSHKPVYTSLDALNQKATTGSGDSTAAAGSATTNNESTAEEGTAAASQDEMLPNAYFFTRSSLDGGFYVTEGERVSFAVEPRQPDLGTKRYLGAPAYNSAAGRAGPAAAALAEEFSLHLAEAGATSAADASAAAPHLLLAVAMRQYDDRSQTESPITPITLYGRVMEWDDVAGRGVIAELDMSQQYHADAPRFAVSIENVDLGRAMSLHAGRYVRFCLGPASTSNKSGGPDAAEDGGEAAGAAAPTTADAAAAATTTAGGGGDQLVAQRVIIDMALERRRGAFGRPLVPASAEPGTVTDQTRFSGIVRDIREKKFGFIIDDLSGESIFFHAVNARANVKEGDRVTYLLREVTRGKHVGKKACFDVTRAARAGDRCRRERSAADPVAAMEDEEEDGEEADLLEVEEEETATEGEPASNTASRTTKKKKAPATTRRVDELDFNLL</sequence>
<dbReference type="AlphaFoldDB" id="A0A0M9FWD7"/>
<reference evidence="2 3" key="1">
    <citation type="submission" date="2015-07" db="EMBL/GenBank/DDBJ databases">
        <title>High-quality genome of monoxenous trypanosomatid Leptomonas pyrrhocoris.</title>
        <authorList>
            <person name="Flegontov P."/>
            <person name="Butenko A."/>
            <person name="Firsov S."/>
            <person name="Vlcek C."/>
            <person name="Logacheva M.D."/>
            <person name="Field M."/>
            <person name="Filatov D."/>
            <person name="Flegontova O."/>
            <person name="Gerasimov E."/>
            <person name="Jackson A.P."/>
            <person name="Kelly S."/>
            <person name="Opperdoes F."/>
            <person name="O'Reilly A."/>
            <person name="Votypka J."/>
            <person name="Yurchenko V."/>
            <person name="Lukes J."/>
        </authorList>
    </citation>
    <scope>NUCLEOTIDE SEQUENCE [LARGE SCALE GENOMIC DNA]</scope>
    <source>
        <strain evidence="2">H10</strain>
    </source>
</reference>
<evidence type="ECO:0000313" key="3">
    <source>
        <dbReference type="Proteomes" id="UP000037923"/>
    </source>
</evidence>
<dbReference type="InterPro" id="IPR002059">
    <property type="entry name" value="CSP_DNA-bd"/>
</dbReference>
<name>A0A0M9FWD7_LEPPY</name>
<keyword evidence="3" id="KW-1185">Reference proteome</keyword>
<dbReference type="VEuPathDB" id="TriTrypDB:LpyrH10_17_1360"/>
<comment type="caution">
    <text evidence="2">The sequence shown here is derived from an EMBL/GenBank/DDBJ whole genome shotgun (WGS) entry which is preliminary data.</text>
</comment>
<protein>
    <submittedName>
        <fullName evidence="2">Uncharacterized protein</fullName>
    </submittedName>
</protein>
<gene>
    <name evidence="2" type="ORF">ABB37_07204</name>
</gene>
<dbReference type="CDD" id="cd04458">
    <property type="entry name" value="CSP_CDS"/>
    <property type="match status" value="1"/>
</dbReference>
<feature type="region of interest" description="Disordered" evidence="1">
    <location>
        <begin position="139"/>
        <end position="167"/>
    </location>
</feature>
<organism evidence="2 3">
    <name type="scientific">Leptomonas pyrrhocoris</name>
    <name type="common">Firebug parasite</name>
    <dbReference type="NCBI Taxonomy" id="157538"/>
    <lineage>
        <taxon>Eukaryota</taxon>
        <taxon>Discoba</taxon>
        <taxon>Euglenozoa</taxon>
        <taxon>Kinetoplastea</taxon>
        <taxon>Metakinetoplastina</taxon>
        <taxon>Trypanosomatida</taxon>
        <taxon>Trypanosomatidae</taxon>
        <taxon>Leishmaniinae</taxon>
        <taxon>Leptomonas</taxon>
    </lineage>
</organism>
<dbReference type="Gene3D" id="2.40.50.140">
    <property type="entry name" value="Nucleic acid-binding proteins"/>
    <property type="match status" value="2"/>
</dbReference>
<evidence type="ECO:0000256" key="1">
    <source>
        <dbReference type="SAM" id="MobiDB-lite"/>
    </source>
</evidence>
<evidence type="ECO:0000313" key="2">
    <source>
        <dbReference type="EMBL" id="KPA77317.1"/>
    </source>
</evidence>
<dbReference type="GO" id="GO:0003676">
    <property type="term" value="F:nucleic acid binding"/>
    <property type="evidence" value="ECO:0007669"/>
    <property type="project" value="InterPro"/>
</dbReference>